<name>A0A7J6U630_PEROL</name>
<feature type="region of interest" description="Disordered" evidence="1">
    <location>
        <begin position="168"/>
        <end position="241"/>
    </location>
</feature>
<feature type="non-terminal residue" evidence="2">
    <location>
        <position position="241"/>
    </location>
</feature>
<feature type="compositionally biased region" description="Low complexity" evidence="1">
    <location>
        <begin position="168"/>
        <end position="178"/>
    </location>
</feature>
<dbReference type="EMBL" id="JABANM010002264">
    <property type="protein sequence ID" value="KAF4752845.1"/>
    <property type="molecule type" value="Genomic_DNA"/>
</dbReference>
<comment type="caution">
    <text evidence="2">The sequence shown here is derived from an EMBL/GenBank/DDBJ whole genome shotgun (WGS) entry which is preliminary data.</text>
</comment>
<dbReference type="Proteomes" id="UP000574390">
    <property type="component" value="Unassembled WGS sequence"/>
</dbReference>
<protein>
    <submittedName>
        <fullName evidence="2">Uncharacterized protein</fullName>
    </submittedName>
</protein>
<organism evidence="2 3">
    <name type="scientific">Perkinsus olseni</name>
    <name type="common">Perkinsus atlanticus</name>
    <dbReference type="NCBI Taxonomy" id="32597"/>
    <lineage>
        <taxon>Eukaryota</taxon>
        <taxon>Sar</taxon>
        <taxon>Alveolata</taxon>
        <taxon>Perkinsozoa</taxon>
        <taxon>Perkinsea</taxon>
        <taxon>Perkinsida</taxon>
        <taxon>Perkinsidae</taxon>
        <taxon>Perkinsus</taxon>
    </lineage>
</organism>
<feature type="compositionally biased region" description="Polar residues" evidence="1">
    <location>
        <begin position="228"/>
        <end position="241"/>
    </location>
</feature>
<sequence length="241" mass="25253">SNPSADDILNKMTAFTTPGEAKKVRDEARASYRLKLLDYLRHWSSYRETSRARVLAGQGRECNLQVADKVYHLTNASASSKLASRVQGPFQVDAFEASKGTAVLSGSNGSKFRAWVGNLVKVPDNEFVDAEPISPPCPWSLDSLPPITVLPPPPQVLPTWPPLVSNSSAVNATSSPTPGSTQAASRPSLPSSTAASKAVSRSSSGPPVAPKASTASSPVTPPAVPKAVSQSLSRPTVTPKA</sequence>
<feature type="compositionally biased region" description="Polar residues" evidence="1">
    <location>
        <begin position="179"/>
        <end position="205"/>
    </location>
</feature>
<proteinExistence type="predicted"/>
<gene>
    <name evidence="2" type="ORF">FOZ62_016631</name>
</gene>
<accession>A0A7J6U630</accession>
<evidence type="ECO:0000313" key="3">
    <source>
        <dbReference type="Proteomes" id="UP000574390"/>
    </source>
</evidence>
<reference evidence="2 3" key="1">
    <citation type="submission" date="2020-04" db="EMBL/GenBank/DDBJ databases">
        <title>Perkinsus olseni comparative genomics.</title>
        <authorList>
            <person name="Bogema D.R."/>
        </authorList>
    </citation>
    <scope>NUCLEOTIDE SEQUENCE [LARGE SCALE GENOMIC DNA]</scope>
    <source>
        <strain evidence="2">ATCC PRA-205</strain>
    </source>
</reference>
<evidence type="ECO:0000256" key="1">
    <source>
        <dbReference type="SAM" id="MobiDB-lite"/>
    </source>
</evidence>
<feature type="non-terminal residue" evidence="2">
    <location>
        <position position="1"/>
    </location>
</feature>
<dbReference type="AlphaFoldDB" id="A0A7J6U630"/>
<evidence type="ECO:0000313" key="2">
    <source>
        <dbReference type="EMBL" id="KAF4752845.1"/>
    </source>
</evidence>